<evidence type="ECO:0000256" key="1">
    <source>
        <dbReference type="ARBA" id="ARBA00009431"/>
    </source>
</evidence>
<keyword evidence="2" id="KW-0732">Signal</keyword>
<dbReference type="InterPro" id="IPR029058">
    <property type="entry name" value="AB_hydrolase_fold"/>
</dbReference>
<dbReference type="Proteomes" id="UP000244336">
    <property type="component" value="Chromosome 9"/>
</dbReference>
<dbReference type="Gene3D" id="3.40.50.1820">
    <property type="entry name" value="alpha/beta hydrolase"/>
    <property type="match status" value="1"/>
</dbReference>
<dbReference type="AlphaFoldDB" id="A0A2T7C1G4"/>
<reference evidence="4 5" key="1">
    <citation type="submission" date="2018-04" db="EMBL/GenBank/DDBJ databases">
        <title>WGS assembly of Panicum hallii var. hallii HAL2.</title>
        <authorList>
            <person name="Lovell J."/>
            <person name="Jenkins J."/>
            <person name="Lowry D."/>
            <person name="Mamidi S."/>
            <person name="Sreedasyam A."/>
            <person name="Weng X."/>
            <person name="Barry K."/>
            <person name="Bonette J."/>
            <person name="Campitelli B."/>
            <person name="Daum C."/>
            <person name="Gordon S."/>
            <person name="Gould B."/>
            <person name="Lipzen A."/>
            <person name="MacQueen A."/>
            <person name="Palacio-Mejia J."/>
            <person name="Plott C."/>
            <person name="Shakirov E."/>
            <person name="Shu S."/>
            <person name="Yoshinaga Y."/>
            <person name="Zane M."/>
            <person name="Rokhsar D."/>
            <person name="Grimwood J."/>
            <person name="Schmutz J."/>
            <person name="Juenger T."/>
        </authorList>
    </citation>
    <scope>NUCLEOTIDE SEQUENCE [LARGE SCALE GENOMIC DNA]</scope>
    <source>
        <strain evidence="5">cv. HAL2</strain>
    </source>
</reference>
<dbReference type="Gramene" id="PUZ37192">
    <property type="protein sequence ID" value="PUZ37192"/>
    <property type="gene ID" value="GQ55_9G099100"/>
</dbReference>
<dbReference type="GO" id="GO:0016747">
    <property type="term" value="F:acyltransferase activity, transferring groups other than amino-acyl groups"/>
    <property type="evidence" value="ECO:0007669"/>
    <property type="project" value="TreeGrafter"/>
</dbReference>
<keyword evidence="3" id="KW-0325">Glycoprotein</keyword>
<dbReference type="InterPro" id="IPR001563">
    <property type="entry name" value="Peptidase_S10"/>
</dbReference>
<evidence type="ECO:0008006" key="6">
    <source>
        <dbReference type="Google" id="ProtNLM"/>
    </source>
</evidence>
<organism evidence="4 5">
    <name type="scientific">Panicum hallii var. hallii</name>
    <dbReference type="NCBI Taxonomy" id="1504633"/>
    <lineage>
        <taxon>Eukaryota</taxon>
        <taxon>Viridiplantae</taxon>
        <taxon>Streptophyta</taxon>
        <taxon>Embryophyta</taxon>
        <taxon>Tracheophyta</taxon>
        <taxon>Spermatophyta</taxon>
        <taxon>Magnoliopsida</taxon>
        <taxon>Liliopsida</taxon>
        <taxon>Poales</taxon>
        <taxon>Poaceae</taxon>
        <taxon>PACMAD clade</taxon>
        <taxon>Panicoideae</taxon>
        <taxon>Panicodae</taxon>
        <taxon>Paniceae</taxon>
        <taxon>Panicinae</taxon>
        <taxon>Panicum</taxon>
        <taxon>Panicum sect. Panicum</taxon>
    </lineage>
</organism>
<dbReference type="PRINTS" id="PR00724">
    <property type="entry name" value="CRBOXYPTASEC"/>
</dbReference>
<accession>A0A2T7C1G4</accession>
<dbReference type="FunFam" id="3.40.50.12670:FF:000001">
    <property type="entry name" value="Carboxypeptidase"/>
    <property type="match status" value="1"/>
</dbReference>
<evidence type="ECO:0000313" key="4">
    <source>
        <dbReference type="EMBL" id="PUZ37192.1"/>
    </source>
</evidence>
<keyword evidence="5" id="KW-1185">Reference proteome</keyword>
<dbReference type="OrthoDB" id="443318at2759"/>
<dbReference type="GO" id="GO:0004185">
    <property type="term" value="F:serine-type carboxypeptidase activity"/>
    <property type="evidence" value="ECO:0007669"/>
    <property type="project" value="InterPro"/>
</dbReference>
<proteinExistence type="inferred from homology"/>
<dbReference type="PANTHER" id="PTHR11802">
    <property type="entry name" value="SERINE PROTEASE FAMILY S10 SERINE CARBOXYPEPTIDASE"/>
    <property type="match status" value="1"/>
</dbReference>
<dbReference type="Pfam" id="PF00450">
    <property type="entry name" value="Peptidase_S10"/>
    <property type="match status" value="1"/>
</dbReference>
<dbReference type="SUPFAM" id="SSF53474">
    <property type="entry name" value="alpha/beta-Hydrolases"/>
    <property type="match status" value="1"/>
</dbReference>
<dbReference type="PANTHER" id="PTHR11802:SF461">
    <property type="entry name" value="OS02G0687900 PROTEIN"/>
    <property type="match status" value="1"/>
</dbReference>
<gene>
    <name evidence="4" type="ORF">GQ55_9G099100</name>
</gene>
<evidence type="ECO:0000256" key="2">
    <source>
        <dbReference type="ARBA" id="ARBA00022729"/>
    </source>
</evidence>
<dbReference type="EMBL" id="CM009757">
    <property type="protein sequence ID" value="PUZ37192.1"/>
    <property type="molecule type" value="Genomic_DNA"/>
</dbReference>
<comment type="similarity">
    <text evidence="1">Belongs to the peptidase S10 family.</text>
</comment>
<dbReference type="GO" id="GO:0006508">
    <property type="term" value="P:proteolysis"/>
    <property type="evidence" value="ECO:0007669"/>
    <property type="project" value="InterPro"/>
</dbReference>
<evidence type="ECO:0000256" key="3">
    <source>
        <dbReference type="ARBA" id="ARBA00023180"/>
    </source>
</evidence>
<name>A0A2T7C1G4_9POAL</name>
<dbReference type="Gene3D" id="3.40.50.12670">
    <property type="match status" value="1"/>
</dbReference>
<evidence type="ECO:0000313" key="5">
    <source>
        <dbReference type="Proteomes" id="UP000244336"/>
    </source>
</evidence>
<sequence length="446" mass="49779">MKERMPVLKPRVVVHGGRRRRSSAGLLPRLFAAACLLLAPLSRAATVVTRLPGFDGALPFRLETGYVGVDDATGAELFYYFVESERSPRADPLVLWHSGGPRCSALSALAFQIGPVRFAEGRYDGTLPRLVRNPYSLTQLASILFVDSPVGTGFSYAPDPRGYDVGDISASLQILTFLRKWFDDHPWYLSNPFYLGGDSYAGKVTPLIAQHVSEGKIPYCHSFGIISDQLYEAAVINCDGDYVNPTNKLCSDVVQTINDLKSEVDKQGILDLKDALRRKSLAEEHYPLMSGPPEEPPFGCLAYRYYLYFWVNDNATRASLGIKEGTVTEWIRCKISGELPYTSDLPSSIEYHLNLTTRGYRALVYSGDHDLTVPFQGTQAWIRSLNFSIVDDWRAWHLDGQAAGFTITYANNLTFATIKGGRHISSENRPKECFAIVKRWLNNEPL</sequence>
<dbReference type="GO" id="GO:0019748">
    <property type="term" value="P:secondary metabolic process"/>
    <property type="evidence" value="ECO:0007669"/>
    <property type="project" value="TreeGrafter"/>
</dbReference>
<protein>
    <recommendedName>
        <fullName evidence="6">Serine carboxypeptidase-like 19</fullName>
    </recommendedName>
</protein>